<keyword evidence="2" id="KW-1185">Reference proteome</keyword>
<dbReference type="EMBL" id="BGZK01000113">
    <property type="protein sequence ID" value="GBP19948.1"/>
    <property type="molecule type" value="Genomic_DNA"/>
</dbReference>
<evidence type="ECO:0000313" key="1">
    <source>
        <dbReference type="EMBL" id="GBP19948.1"/>
    </source>
</evidence>
<reference evidence="1 2" key="1">
    <citation type="journal article" date="2019" name="Commun. Biol.">
        <title>The bagworm genome reveals a unique fibroin gene that provides high tensile strength.</title>
        <authorList>
            <person name="Kono N."/>
            <person name="Nakamura H."/>
            <person name="Ohtoshi R."/>
            <person name="Tomita M."/>
            <person name="Numata K."/>
            <person name="Arakawa K."/>
        </authorList>
    </citation>
    <scope>NUCLEOTIDE SEQUENCE [LARGE SCALE GENOMIC DNA]</scope>
</reference>
<name>A0A4C1U142_EUMVA</name>
<gene>
    <name evidence="1" type="ORF">EVAR_11338_1</name>
</gene>
<protein>
    <submittedName>
        <fullName evidence="1">Uncharacterized protein</fullName>
    </submittedName>
</protein>
<proteinExistence type="predicted"/>
<dbReference type="Proteomes" id="UP000299102">
    <property type="component" value="Unassembled WGS sequence"/>
</dbReference>
<comment type="caution">
    <text evidence="1">The sequence shown here is derived from an EMBL/GenBank/DDBJ whole genome shotgun (WGS) entry which is preliminary data.</text>
</comment>
<sequence>MTESLTDSILRSKHARHQRSDYRCPLVTTEKSLGVATLLGRNRIPPGCASRLTELLRTNAISDSDSAESCRNSHLLDKIQQWTLLIHVCILWECSISSVLPTIFVLEQSQPQPSSSVLLTYYIIEYGIRNIHNHINDDFDPSNEFH</sequence>
<evidence type="ECO:0000313" key="2">
    <source>
        <dbReference type="Proteomes" id="UP000299102"/>
    </source>
</evidence>
<organism evidence="1 2">
    <name type="scientific">Eumeta variegata</name>
    <name type="common">Bagworm moth</name>
    <name type="synonym">Eumeta japonica</name>
    <dbReference type="NCBI Taxonomy" id="151549"/>
    <lineage>
        <taxon>Eukaryota</taxon>
        <taxon>Metazoa</taxon>
        <taxon>Ecdysozoa</taxon>
        <taxon>Arthropoda</taxon>
        <taxon>Hexapoda</taxon>
        <taxon>Insecta</taxon>
        <taxon>Pterygota</taxon>
        <taxon>Neoptera</taxon>
        <taxon>Endopterygota</taxon>
        <taxon>Lepidoptera</taxon>
        <taxon>Glossata</taxon>
        <taxon>Ditrysia</taxon>
        <taxon>Tineoidea</taxon>
        <taxon>Psychidae</taxon>
        <taxon>Oiketicinae</taxon>
        <taxon>Eumeta</taxon>
    </lineage>
</organism>
<dbReference type="AlphaFoldDB" id="A0A4C1U142"/>
<accession>A0A4C1U142</accession>